<evidence type="ECO:0000256" key="3">
    <source>
        <dbReference type="PROSITE-ProRule" id="PRU00339"/>
    </source>
</evidence>
<dbReference type="EMBL" id="CAJNOR010002247">
    <property type="protein sequence ID" value="CAF1267961.1"/>
    <property type="molecule type" value="Genomic_DNA"/>
</dbReference>
<keyword evidence="6" id="KW-1185">Reference proteome</keyword>
<dbReference type="SUPFAM" id="SSF48452">
    <property type="entry name" value="TPR-like"/>
    <property type="match status" value="1"/>
</dbReference>
<dbReference type="EMBL" id="CAJNOJ010000046">
    <property type="protein sequence ID" value="CAF0949762.1"/>
    <property type="molecule type" value="Genomic_DNA"/>
</dbReference>
<feature type="repeat" description="TPR" evidence="3">
    <location>
        <begin position="562"/>
        <end position="595"/>
    </location>
</feature>
<feature type="repeat" description="TPR" evidence="3">
    <location>
        <begin position="520"/>
        <end position="553"/>
    </location>
</feature>
<dbReference type="Gene3D" id="1.25.40.10">
    <property type="entry name" value="Tetratricopeptide repeat domain"/>
    <property type="match status" value="2"/>
</dbReference>
<dbReference type="PROSITE" id="PS50005">
    <property type="entry name" value="TPR"/>
    <property type="match status" value="3"/>
</dbReference>
<dbReference type="Proteomes" id="UP000663852">
    <property type="component" value="Unassembled WGS sequence"/>
</dbReference>
<name>A0A815BIF3_ADIRI</name>
<dbReference type="InterPro" id="IPR011990">
    <property type="entry name" value="TPR-like_helical_dom_sf"/>
</dbReference>
<evidence type="ECO:0000256" key="1">
    <source>
        <dbReference type="ARBA" id="ARBA00022737"/>
    </source>
</evidence>
<reference evidence="5" key="1">
    <citation type="submission" date="2021-02" db="EMBL/GenBank/DDBJ databases">
        <authorList>
            <person name="Nowell W R."/>
        </authorList>
    </citation>
    <scope>NUCLEOTIDE SEQUENCE</scope>
</reference>
<dbReference type="Pfam" id="PF13424">
    <property type="entry name" value="TPR_12"/>
    <property type="match status" value="2"/>
</dbReference>
<keyword evidence="1" id="KW-0677">Repeat</keyword>
<comment type="caution">
    <text evidence="5">The sequence shown here is derived from an EMBL/GenBank/DDBJ whole genome shotgun (WGS) entry which is preliminary data.</text>
</comment>
<dbReference type="SMART" id="SM00028">
    <property type="entry name" value="TPR"/>
    <property type="match status" value="5"/>
</dbReference>
<dbReference type="PANTHER" id="PTHR45641:SF19">
    <property type="entry name" value="NEPHROCYSTIN-3"/>
    <property type="match status" value="1"/>
</dbReference>
<dbReference type="Proteomes" id="UP000663828">
    <property type="component" value="Unassembled WGS sequence"/>
</dbReference>
<dbReference type="OrthoDB" id="5983694at2759"/>
<dbReference type="InterPro" id="IPR019734">
    <property type="entry name" value="TPR_rpt"/>
</dbReference>
<proteinExistence type="predicted"/>
<keyword evidence="2 3" id="KW-0802">TPR repeat</keyword>
<protein>
    <submittedName>
        <fullName evidence="5">Uncharacterized protein</fullName>
    </submittedName>
</protein>
<evidence type="ECO:0000313" key="4">
    <source>
        <dbReference type="EMBL" id="CAF0949762.1"/>
    </source>
</evidence>
<sequence length="660" mass="77423">MGNCQEKFTLFWLDEHVHSSGHNRKINNQLCKIKPNFEAFDDLLLCKKAIQAFPTDQRLILVVSGRFGSVMVPQIYNVEHLSAIYVYCMDKEGNRQWADQYTKIKDVINKEDELLDRIESDTISRVKDFKNVSFNIYGRPVDPKRSATVELQEYFIQTLALIDILLRLDVSSKYDTEFRSQCTREFKKFKTQSRMMTNFDAYMEKKALWCYLHHTTLRKFIHNALSTQDIQQMLSCHSIIQSINEQLKQSRHRTFNRVYFGQIMTSYEIGYLQKSVNGLFSTTTFLLTDENEDRARQKLQESLSHPRSDTERYYNVFFIVNIDENARVSKPFGAIDKIAGFIPEGEVLFMIGSIFRLTEVQDTETEVLVKLDLCSEDEPHIQQIFEEMRRHIGASSEVGKIDLQAFADIIRRWGKLDSAESIYVKLIGDLQGLPLKELYKTLATISKDKNEHVESVQRFEKALETQKKTEPHNWMEIASLNDWLGNAHFRNKSFSQALKYHKEARNYFRQERSENHPRMANINSNIGSDYKEKSDYTDALKYFLRALEIYARNPSNNPTNVAKTHNEIAIVYSRLNRYDDALEHFKRSIDIRRQGNPRDDDTALASIYRNMGELYERMNDLPQALLHYKDAYDIYLRSIIPNQAILHELHRKMYAITPRL</sequence>
<gene>
    <name evidence="4" type="ORF">EDS130_LOCUS12273</name>
    <name evidence="5" type="ORF">XAT740_LOCUS27136</name>
</gene>
<evidence type="ECO:0000313" key="6">
    <source>
        <dbReference type="Proteomes" id="UP000663828"/>
    </source>
</evidence>
<dbReference type="AlphaFoldDB" id="A0A815BIF3"/>
<organism evidence="5 6">
    <name type="scientific">Adineta ricciae</name>
    <name type="common">Rotifer</name>
    <dbReference type="NCBI Taxonomy" id="249248"/>
    <lineage>
        <taxon>Eukaryota</taxon>
        <taxon>Metazoa</taxon>
        <taxon>Spiralia</taxon>
        <taxon>Gnathifera</taxon>
        <taxon>Rotifera</taxon>
        <taxon>Eurotatoria</taxon>
        <taxon>Bdelloidea</taxon>
        <taxon>Adinetida</taxon>
        <taxon>Adinetidae</taxon>
        <taxon>Adineta</taxon>
    </lineage>
</organism>
<evidence type="ECO:0000256" key="2">
    <source>
        <dbReference type="ARBA" id="ARBA00022803"/>
    </source>
</evidence>
<evidence type="ECO:0000313" key="5">
    <source>
        <dbReference type="EMBL" id="CAF1267961.1"/>
    </source>
</evidence>
<accession>A0A815BIF3</accession>
<feature type="repeat" description="TPR" evidence="3">
    <location>
        <begin position="605"/>
        <end position="638"/>
    </location>
</feature>
<dbReference type="PANTHER" id="PTHR45641">
    <property type="entry name" value="TETRATRICOPEPTIDE REPEAT PROTEIN (AFU_ORTHOLOGUE AFUA_6G03870)"/>
    <property type="match status" value="1"/>
</dbReference>